<comment type="caution">
    <text evidence="2">The sequence shown here is derived from an EMBL/GenBank/DDBJ whole genome shotgun (WGS) entry which is preliminary data.</text>
</comment>
<dbReference type="InterPro" id="IPR036291">
    <property type="entry name" value="NAD(P)-bd_dom_sf"/>
</dbReference>
<proteinExistence type="predicted"/>
<evidence type="ECO:0000259" key="1">
    <source>
        <dbReference type="Pfam" id="PF01370"/>
    </source>
</evidence>
<name>A0A3A6PXY0_9EURY</name>
<dbReference type="AlphaFoldDB" id="A0A3A6PXY0"/>
<dbReference type="Pfam" id="PF01370">
    <property type="entry name" value="Epimerase"/>
    <property type="match status" value="1"/>
</dbReference>
<protein>
    <recommendedName>
        <fullName evidence="1">NAD-dependent epimerase/dehydratase domain-containing protein</fullName>
    </recommendedName>
</protein>
<accession>A0A3A6PXY0</accession>
<gene>
    <name evidence="2" type="ORF">DM826_03065</name>
</gene>
<reference evidence="2 3" key="1">
    <citation type="submission" date="2018-06" db="EMBL/GenBank/DDBJ databases">
        <title>Halonotius sp. F13-13 a new haloarchaeeon isolated from a solar saltern from Isla Cristina, Huelva, Spain.</title>
        <authorList>
            <person name="Duran-Viseras A."/>
            <person name="Sanchez-Porro C."/>
            <person name="Ventosa A."/>
        </authorList>
    </citation>
    <scope>NUCLEOTIDE SEQUENCE [LARGE SCALE GENOMIC DNA]</scope>
    <source>
        <strain evidence="2 3">F13-13</strain>
    </source>
</reference>
<dbReference type="InterPro" id="IPR001509">
    <property type="entry name" value="Epimerase_deHydtase"/>
</dbReference>
<feature type="domain" description="NAD-dependent epimerase/dehydratase" evidence="1">
    <location>
        <begin position="3"/>
        <end position="33"/>
    </location>
</feature>
<dbReference type="EMBL" id="QKNY01000004">
    <property type="protein sequence ID" value="RJX44609.1"/>
    <property type="molecule type" value="Genomic_DNA"/>
</dbReference>
<evidence type="ECO:0000313" key="3">
    <source>
        <dbReference type="Proteomes" id="UP000276588"/>
    </source>
</evidence>
<sequence length="34" mass="3585">MQMLVIGGSGLVGSNIVEISQENGIDVHATYHSK</sequence>
<evidence type="ECO:0000313" key="2">
    <source>
        <dbReference type="EMBL" id="RJX44609.1"/>
    </source>
</evidence>
<dbReference type="Proteomes" id="UP000276588">
    <property type="component" value="Unassembled WGS sequence"/>
</dbReference>
<dbReference type="Gene3D" id="3.40.50.720">
    <property type="entry name" value="NAD(P)-binding Rossmann-like Domain"/>
    <property type="match status" value="1"/>
</dbReference>
<dbReference type="SUPFAM" id="SSF51735">
    <property type="entry name" value="NAD(P)-binding Rossmann-fold domains"/>
    <property type="match status" value="1"/>
</dbReference>
<organism evidence="2 3">
    <name type="scientific">Halonotius aquaticus</name>
    <dbReference type="NCBI Taxonomy" id="2216978"/>
    <lineage>
        <taxon>Archaea</taxon>
        <taxon>Methanobacteriati</taxon>
        <taxon>Methanobacteriota</taxon>
        <taxon>Stenosarchaea group</taxon>
        <taxon>Halobacteria</taxon>
        <taxon>Halobacteriales</taxon>
        <taxon>Haloferacaceae</taxon>
        <taxon>Halonotius</taxon>
    </lineage>
</organism>
<keyword evidence="3" id="KW-1185">Reference proteome</keyword>